<dbReference type="AlphaFoldDB" id="A0A4V2SUZ7"/>
<dbReference type="EMBL" id="SLXQ01000001">
    <property type="protein sequence ID" value="TCP56536.1"/>
    <property type="molecule type" value="Genomic_DNA"/>
</dbReference>
<evidence type="ECO:0000259" key="7">
    <source>
        <dbReference type="PROSITE" id="PS51012"/>
    </source>
</evidence>
<dbReference type="GO" id="GO:0043190">
    <property type="term" value="C:ATP-binding cassette (ABC) transporter complex"/>
    <property type="evidence" value="ECO:0007669"/>
    <property type="project" value="InterPro"/>
</dbReference>
<feature type="domain" description="ABC transmembrane type-2" evidence="7">
    <location>
        <begin position="31"/>
        <end position="268"/>
    </location>
</feature>
<dbReference type="InterPro" id="IPR013525">
    <property type="entry name" value="ABC2_TM"/>
</dbReference>
<name>A0A4V2SUZ7_9PSEU</name>
<comment type="caution">
    <text evidence="8">The sequence shown here is derived from an EMBL/GenBank/DDBJ whole genome shotgun (WGS) entry which is preliminary data.</text>
</comment>
<accession>A0A4V2SUZ7</accession>
<keyword evidence="9" id="KW-1185">Reference proteome</keyword>
<gene>
    <name evidence="8" type="ORF">EV191_101479</name>
</gene>
<dbReference type="Proteomes" id="UP000294911">
    <property type="component" value="Unassembled WGS sequence"/>
</dbReference>
<evidence type="ECO:0000256" key="1">
    <source>
        <dbReference type="ARBA" id="ARBA00004141"/>
    </source>
</evidence>
<comment type="similarity">
    <text evidence="6">Belongs to the ABC-2 integral membrane protein family.</text>
</comment>
<dbReference type="GO" id="GO:0140359">
    <property type="term" value="F:ABC-type transporter activity"/>
    <property type="evidence" value="ECO:0007669"/>
    <property type="project" value="InterPro"/>
</dbReference>
<keyword evidence="6" id="KW-1003">Cell membrane</keyword>
<keyword evidence="2 6" id="KW-0812">Transmembrane</keyword>
<comment type="subcellular location">
    <subcellularLocation>
        <location evidence="6">Cell membrane</location>
        <topology evidence="6">Multi-pass membrane protein</topology>
    </subcellularLocation>
    <subcellularLocation>
        <location evidence="1">Membrane</location>
        <topology evidence="1">Multi-pass membrane protein</topology>
    </subcellularLocation>
</comment>
<evidence type="ECO:0000256" key="4">
    <source>
        <dbReference type="ARBA" id="ARBA00023136"/>
    </source>
</evidence>
<feature type="transmembrane region" description="Helical" evidence="6">
    <location>
        <begin position="147"/>
        <end position="172"/>
    </location>
</feature>
<dbReference type="InterPro" id="IPR047817">
    <property type="entry name" value="ABC2_TM_bact-type"/>
</dbReference>
<feature type="transmembrane region" description="Helical" evidence="6">
    <location>
        <begin position="110"/>
        <end position="135"/>
    </location>
</feature>
<dbReference type="InterPro" id="IPR051784">
    <property type="entry name" value="Nod_factor_ABC_transporter"/>
</dbReference>
<dbReference type="PANTHER" id="PTHR43229">
    <property type="entry name" value="NODULATION PROTEIN J"/>
    <property type="match status" value="1"/>
</dbReference>
<proteinExistence type="inferred from homology"/>
<keyword evidence="3 6" id="KW-1133">Transmembrane helix</keyword>
<evidence type="ECO:0000256" key="2">
    <source>
        <dbReference type="ARBA" id="ARBA00022692"/>
    </source>
</evidence>
<dbReference type="GO" id="GO:0046677">
    <property type="term" value="P:response to antibiotic"/>
    <property type="evidence" value="ECO:0007669"/>
    <property type="project" value="UniProtKB-KW"/>
</dbReference>
<sequence length="272" mass="29470">MNQLATALPGTFRLGLARGAIELKQFFRQKEHALFTFSLPPFLLLILGSVFRQAFDNDGTAVSQMFTASMIGSGIISTSFVSMGIGVALDREDGTLKRLRGTPLPAVAYFLGKIVLVGVSSVAQVVLLLTIGLLMFDLTLPTDPARWVTFAWVFVLAVVTCSLLGIAVSSVARSAQSASSVTNFPYLGLQFISGVFINPITMLPTAMVTVSSFFPVKWICQGFRAVFLPEHMAAREMAGSWELGMIALVLSSWCVLGLALCRLTFRWTNTGR</sequence>
<evidence type="ECO:0000313" key="9">
    <source>
        <dbReference type="Proteomes" id="UP000294911"/>
    </source>
</evidence>
<dbReference type="OrthoDB" id="9786643at2"/>
<dbReference type="Pfam" id="PF01061">
    <property type="entry name" value="ABC2_membrane"/>
    <property type="match status" value="1"/>
</dbReference>
<reference evidence="8 9" key="1">
    <citation type="submission" date="2019-03" db="EMBL/GenBank/DDBJ databases">
        <title>Genomic Encyclopedia of Type Strains, Phase IV (KMG-IV): sequencing the most valuable type-strain genomes for metagenomic binning, comparative biology and taxonomic classification.</title>
        <authorList>
            <person name="Goeker M."/>
        </authorList>
    </citation>
    <scope>NUCLEOTIDE SEQUENCE [LARGE SCALE GENOMIC DNA]</scope>
    <source>
        <strain evidence="8 9">DSM 45765</strain>
    </source>
</reference>
<dbReference type="PROSITE" id="PS51012">
    <property type="entry name" value="ABC_TM2"/>
    <property type="match status" value="1"/>
</dbReference>
<dbReference type="PANTHER" id="PTHR43229:SF6">
    <property type="entry name" value="ABC-TYPE MULTIDRUG TRANSPORT SYSTEM, PERMEASE COMPONENT"/>
    <property type="match status" value="1"/>
</dbReference>
<keyword evidence="4 6" id="KW-0472">Membrane</keyword>
<feature type="transmembrane region" description="Helical" evidence="6">
    <location>
        <begin position="66"/>
        <end position="89"/>
    </location>
</feature>
<dbReference type="RefSeq" id="WP_132875128.1">
    <property type="nucleotide sequence ID" value="NZ_SLXQ01000001.1"/>
</dbReference>
<evidence type="ECO:0000256" key="5">
    <source>
        <dbReference type="ARBA" id="ARBA00023251"/>
    </source>
</evidence>
<evidence type="ECO:0000313" key="8">
    <source>
        <dbReference type="EMBL" id="TCP56536.1"/>
    </source>
</evidence>
<feature type="transmembrane region" description="Helical" evidence="6">
    <location>
        <begin position="243"/>
        <end position="265"/>
    </location>
</feature>
<feature type="transmembrane region" description="Helical" evidence="6">
    <location>
        <begin position="33"/>
        <end position="54"/>
    </location>
</feature>
<feature type="transmembrane region" description="Helical" evidence="6">
    <location>
        <begin position="184"/>
        <end position="207"/>
    </location>
</feature>
<protein>
    <recommendedName>
        <fullName evidence="6">Transport permease protein</fullName>
    </recommendedName>
</protein>
<evidence type="ECO:0000256" key="3">
    <source>
        <dbReference type="ARBA" id="ARBA00022989"/>
    </source>
</evidence>
<keyword evidence="5" id="KW-0046">Antibiotic resistance</keyword>
<keyword evidence="6" id="KW-0813">Transport</keyword>
<organism evidence="8 9">
    <name type="scientific">Tamaricihabitans halophyticus</name>
    <dbReference type="NCBI Taxonomy" id="1262583"/>
    <lineage>
        <taxon>Bacteria</taxon>
        <taxon>Bacillati</taxon>
        <taxon>Actinomycetota</taxon>
        <taxon>Actinomycetes</taxon>
        <taxon>Pseudonocardiales</taxon>
        <taxon>Pseudonocardiaceae</taxon>
        <taxon>Tamaricihabitans</taxon>
    </lineage>
</organism>
<dbReference type="PIRSF" id="PIRSF006648">
    <property type="entry name" value="DrrB"/>
    <property type="match status" value="1"/>
</dbReference>
<evidence type="ECO:0000256" key="6">
    <source>
        <dbReference type="RuleBase" id="RU361157"/>
    </source>
</evidence>
<dbReference type="InterPro" id="IPR000412">
    <property type="entry name" value="ABC_2_transport"/>
</dbReference>